<dbReference type="Gene3D" id="3.90.79.10">
    <property type="entry name" value="Nucleoside Triphosphate Pyrophosphohydrolase"/>
    <property type="match status" value="1"/>
</dbReference>
<dbReference type="PRINTS" id="PR00502">
    <property type="entry name" value="NUDIXFAMILY"/>
</dbReference>
<reference evidence="4 5" key="1">
    <citation type="submission" date="2019-12" db="EMBL/GenBank/DDBJ databases">
        <title>Salinicoccus cyprini sp. nov., isolated from gastro-intestinal tract of mirror carp, Cyprinus carpio var. specularis, collected from Gobind Sagar Reservoir, Himachal Pradesh, India.</title>
        <authorList>
            <person name="Talwar C."/>
            <person name="Singh A.K."/>
            <person name="Lal R."/>
            <person name="Negi R.K."/>
        </authorList>
    </citation>
    <scope>NUCLEOTIDE SEQUENCE [LARGE SCALE GENOMIC DNA]</scope>
    <source>
        <strain evidence="4 5">J-82</strain>
    </source>
</reference>
<dbReference type="Pfam" id="PF00293">
    <property type="entry name" value="NUDIX"/>
    <property type="match status" value="1"/>
</dbReference>
<dbReference type="InterPro" id="IPR020476">
    <property type="entry name" value="Nudix_hydrolase"/>
</dbReference>
<name>A0A6N8U085_9STAP</name>
<evidence type="ECO:0000256" key="1">
    <source>
        <dbReference type="ARBA" id="ARBA00001946"/>
    </source>
</evidence>
<evidence type="ECO:0000313" key="4">
    <source>
        <dbReference type="EMBL" id="MXQ51658.1"/>
    </source>
</evidence>
<sequence length="148" mass="17124">MSRAEMAILTNMCMIENEEGQILIQDRLSQNWPGVTFPGGHIEKGESFHDSVIREVFEETGLTIRNPMLCGVKQFQTANEERYIVFFYKAKEFDGELASSVEGEVFWIEPDALKSYTLANDFEDMYKVFADDGISEFYYNEDWKVALM</sequence>
<dbReference type="Proteomes" id="UP000436284">
    <property type="component" value="Unassembled WGS sequence"/>
</dbReference>
<evidence type="ECO:0000313" key="5">
    <source>
        <dbReference type="Proteomes" id="UP000436284"/>
    </source>
</evidence>
<proteinExistence type="predicted"/>
<dbReference type="InterPro" id="IPR000086">
    <property type="entry name" value="NUDIX_hydrolase_dom"/>
</dbReference>
<organism evidence="4 5">
    <name type="scientific">Salinicoccus hispanicus</name>
    <dbReference type="NCBI Taxonomy" id="157225"/>
    <lineage>
        <taxon>Bacteria</taxon>
        <taxon>Bacillati</taxon>
        <taxon>Bacillota</taxon>
        <taxon>Bacilli</taxon>
        <taxon>Bacillales</taxon>
        <taxon>Staphylococcaceae</taxon>
        <taxon>Salinicoccus</taxon>
    </lineage>
</organism>
<accession>A0A6N8U085</accession>
<feature type="domain" description="Nudix hydrolase" evidence="3">
    <location>
        <begin position="6"/>
        <end position="131"/>
    </location>
</feature>
<gene>
    <name evidence="4" type="ORF">GQ671_10325</name>
</gene>
<protein>
    <submittedName>
        <fullName evidence="4">NUDIX domain-containing protein</fullName>
    </submittedName>
</protein>
<comment type="caution">
    <text evidence="4">The sequence shown here is derived from an EMBL/GenBank/DDBJ whole genome shotgun (WGS) entry which is preliminary data.</text>
</comment>
<dbReference type="AlphaFoldDB" id="A0A6N8U085"/>
<evidence type="ECO:0000256" key="2">
    <source>
        <dbReference type="ARBA" id="ARBA00022801"/>
    </source>
</evidence>
<dbReference type="EMBL" id="WUUK01000004">
    <property type="protein sequence ID" value="MXQ51658.1"/>
    <property type="molecule type" value="Genomic_DNA"/>
</dbReference>
<keyword evidence="5" id="KW-1185">Reference proteome</keyword>
<dbReference type="GO" id="GO:0016787">
    <property type="term" value="F:hydrolase activity"/>
    <property type="evidence" value="ECO:0007669"/>
    <property type="project" value="UniProtKB-KW"/>
</dbReference>
<dbReference type="PROSITE" id="PS51462">
    <property type="entry name" value="NUDIX"/>
    <property type="match status" value="1"/>
</dbReference>
<comment type="cofactor">
    <cofactor evidence="1">
        <name>Mg(2+)</name>
        <dbReference type="ChEBI" id="CHEBI:18420"/>
    </cofactor>
</comment>
<dbReference type="SUPFAM" id="SSF55811">
    <property type="entry name" value="Nudix"/>
    <property type="match status" value="1"/>
</dbReference>
<dbReference type="PANTHER" id="PTHR43046:SF2">
    <property type="entry name" value="8-OXO-DGTP DIPHOSPHATASE-RELATED"/>
    <property type="match status" value="1"/>
</dbReference>
<dbReference type="RefSeq" id="WP_160656650.1">
    <property type="nucleotide sequence ID" value="NZ_JBHRWU010000001.1"/>
</dbReference>
<dbReference type="InterPro" id="IPR015797">
    <property type="entry name" value="NUDIX_hydrolase-like_dom_sf"/>
</dbReference>
<dbReference type="PANTHER" id="PTHR43046">
    <property type="entry name" value="GDP-MANNOSE MANNOSYL HYDROLASE"/>
    <property type="match status" value="1"/>
</dbReference>
<evidence type="ECO:0000259" key="3">
    <source>
        <dbReference type="PROSITE" id="PS51462"/>
    </source>
</evidence>
<dbReference type="OrthoDB" id="9008185at2"/>
<dbReference type="CDD" id="cd18875">
    <property type="entry name" value="NUDIX_Hydrolase"/>
    <property type="match status" value="1"/>
</dbReference>
<keyword evidence="2" id="KW-0378">Hydrolase</keyword>